<evidence type="ECO:0000259" key="3">
    <source>
        <dbReference type="Pfam" id="PF16254"/>
    </source>
</evidence>
<evidence type="ECO:0000259" key="2">
    <source>
        <dbReference type="Pfam" id="PF16221"/>
    </source>
</evidence>
<dbReference type="PATRIC" id="fig|882.5.peg.1295"/>
<feature type="domain" description="UCP01524 winged helix-turn-helix" evidence="2">
    <location>
        <begin position="363"/>
        <end position="438"/>
    </location>
</feature>
<dbReference type="SMR" id="Q72C97"/>
<dbReference type="STRING" id="882.DVU_1387"/>
<dbReference type="eggNOG" id="COG4310">
    <property type="taxonomic scope" value="Bacteria"/>
</dbReference>
<dbReference type="InterPro" id="IPR032622">
    <property type="entry name" value="UCP01524_HTH"/>
</dbReference>
<keyword evidence="5" id="KW-1185">Reference proteome</keyword>
<dbReference type="InterPro" id="IPR032589">
    <property type="entry name" value="DUF4910"/>
</dbReference>
<dbReference type="InterPro" id="IPR012353">
    <property type="entry name" value="UCP015244"/>
</dbReference>
<proteinExistence type="predicted"/>
<evidence type="ECO:0000313" key="5">
    <source>
        <dbReference type="Proteomes" id="UP000002194"/>
    </source>
</evidence>
<dbReference type="Gene3D" id="1.10.10.10">
    <property type="entry name" value="Winged helix-like DNA-binding domain superfamily/Winged helix DNA-binding domain"/>
    <property type="match status" value="1"/>
</dbReference>
<dbReference type="EMBL" id="AE017285">
    <property type="protein sequence ID" value="AAS95865.1"/>
    <property type="molecule type" value="Genomic_DNA"/>
</dbReference>
<dbReference type="PhylomeDB" id="Q72C97"/>
<sequence length="442" mass="49520">MTDAHTMQEVQVVTGSNPGQDMYKWACDLFPVCRSLTGDGVRTTLDYLGNVMGGLGLHEIPSGAACFDWNVPDEWNIRSAFVMDENGNKVIDFARNNLHVVGYSEPVDVTLSLDELQQHLHSLEEQPDAIPYVTSYYRRTWGFCLSHNERMALRPGNYRVVIDSTLAPGFMTYGDVVIPGRSEKTVLLTSYVCHPSMANNELSGPVLLAALARLLRSRENRLTYRLILVPETIGTIYYLSRHLEELKRTVIAGFVLSCVGDDRDYSYLPSRRGNTLADRVLRHVLDAYHPGYSRYTFLDRASDERQYNSPGVDLPVIPFARSLYRRYPEYHTSLDDLSVISPEGLQHSFETMLRCIDIMEGNQTYKCNCLCEPQLGKRGLYPTTSVKNGYGDAVRITIDSLAYCDGQTDVLGIAEAIGIPADRCIPIMERLAQGGVLSCVTD</sequence>
<dbReference type="EnsemblBacteria" id="AAS95865">
    <property type="protein sequence ID" value="AAS95865"/>
    <property type="gene ID" value="DVU_1387"/>
</dbReference>
<evidence type="ECO:0000313" key="4">
    <source>
        <dbReference type="EMBL" id="AAS95865.1"/>
    </source>
</evidence>
<dbReference type="SUPFAM" id="SSF53187">
    <property type="entry name" value="Zn-dependent exopeptidases"/>
    <property type="match status" value="1"/>
</dbReference>
<dbReference type="Pfam" id="PF16254">
    <property type="entry name" value="DUF4910"/>
    <property type="match status" value="1"/>
</dbReference>
<dbReference type="KEGG" id="dvu:DVU_1387"/>
<dbReference type="DNASU" id="2795128"/>
<feature type="domain" description="DUF2172" evidence="1">
    <location>
        <begin position="74"/>
        <end position="165"/>
    </location>
</feature>
<dbReference type="Proteomes" id="UP000002194">
    <property type="component" value="Chromosome"/>
</dbReference>
<feature type="domain" description="DUF4910" evidence="3">
    <location>
        <begin position="23"/>
        <end position="362"/>
    </location>
</feature>
<evidence type="ECO:0000259" key="1">
    <source>
        <dbReference type="Pfam" id="PF09940"/>
    </source>
</evidence>
<dbReference type="Gene3D" id="3.40.630.10">
    <property type="entry name" value="Zn peptidases"/>
    <property type="match status" value="1"/>
</dbReference>
<dbReference type="InterPro" id="IPR032610">
    <property type="entry name" value="DUF2172"/>
</dbReference>
<accession>Q72C97</accession>
<dbReference type="PIRSF" id="PIRSF015244">
    <property type="entry name" value="UCP015244"/>
    <property type="match status" value="1"/>
</dbReference>
<dbReference type="InterPro" id="IPR036388">
    <property type="entry name" value="WH-like_DNA-bd_sf"/>
</dbReference>
<dbReference type="Pfam" id="PF09940">
    <property type="entry name" value="DUF2172"/>
    <property type="match status" value="1"/>
</dbReference>
<dbReference type="OrthoDB" id="9765654at2"/>
<dbReference type="HOGENOM" id="CLU_052015_0_0_7"/>
<dbReference type="Gene3D" id="3.50.30.90">
    <property type="match status" value="1"/>
</dbReference>
<evidence type="ECO:0008006" key="6">
    <source>
        <dbReference type="Google" id="ProtNLM"/>
    </source>
</evidence>
<dbReference type="Pfam" id="PF16221">
    <property type="entry name" value="HTH_47"/>
    <property type="match status" value="1"/>
</dbReference>
<dbReference type="CDD" id="cd05644">
    <property type="entry name" value="M28_like"/>
    <property type="match status" value="1"/>
</dbReference>
<reference evidence="4 5" key="1">
    <citation type="journal article" date="2004" name="Nat. Biotechnol.">
        <title>The genome sequence of the anaerobic, sulfate-reducing bacterium Desulfovibrio vulgaris Hildenborough.</title>
        <authorList>
            <person name="Heidelberg J.F."/>
            <person name="Seshadri R."/>
            <person name="Haveman S.A."/>
            <person name="Hemme C.L."/>
            <person name="Paulsen I.T."/>
            <person name="Kolonay J.F."/>
            <person name="Eisen J.A."/>
            <person name="Ward N."/>
            <person name="Methe B."/>
            <person name="Brinkac L.M."/>
            <person name="Daugherty S.C."/>
            <person name="Deboy R.T."/>
            <person name="Dodson R.J."/>
            <person name="Durkin A.S."/>
            <person name="Madupu R."/>
            <person name="Nelson W.C."/>
            <person name="Sullivan S.A."/>
            <person name="Fouts D."/>
            <person name="Haft D.H."/>
            <person name="Selengut J."/>
            <person name="Peterson J.D."/>
            <person name="Davidsen T.M."/>
            <person name="Zafar N."/>
            <person name="Zhou L."/>
            <person name="Radune D."/>
            <person name="Dimitrov G."/>
            <person name="Hance M."/>
            <person name="Tran K."/>
            <person name="Khouri H."/>
            <person name="Gill J."/>
            <person name="Utterback T.R."/>
            <person name="Feldblyum T.V."/>
            <person name="Wall J.D."/>
            <person name="Voordouw G."/>
            <person name="Fraser C.M."/>
        </authorList>
    </citation>
    <scope>NUCLEOTIDE SEQUENCE [LARGE SCALE GENOMIC DNA]</scope>
    <source>
        <strain evidence="5">ATCC 29579 / DSM 644 / NCIMB 8303 / VKM B-1760 / Hildenborough</strain>
    </source>
</reference>
<gene>
    <name evidence="4" type="ordered locus">DVU_1387</name>
</gene>
<dbReference type="PaxDb" id="882-DVU_1387"/>
<organism evidence="4 5">
    <name type="scientific">Nitratidesulfovibrio vulgaris (strain ATCC 29579 / DSM 644 / CCUG 34227 / NCIMB 8303 / VKM B-1760 / Hildenborough)</name>
    <name type="common">Desulfovibrio vulgaris</name>
    <dbReference type="NCBI Taxonomy" id="882"/>
    <lineage>
        <taxon>Bacteria</taxon>
        <taxon>Pseudomonadati</taxon>
        <taxon>Thermodesulfobacteriota</taxon>
        <taxon>Desulfovibrionia</taxon>
        <taxon>Desulfovibrionales</taxon>
        <taxon>Desulfovibrionaceae</taxon>
        <taxon>Nitratidesulfovibrio</taxon>
    </lineage>
</organism>
<protein>
    <recommendedName>
        <fullName evidence="6">Aminopeptidase domain protein</fullName>
    </recommendedName>
</protein>
<dbReference type="AlphaFoldDB" id="Q72C97"/>
<name>Q72C97_NITV2</name>